<organism evidence="2 3">
    <name type="scientific">Trichinella spiralis</name>
    <name type="common">Trichina worm</name>
    <dbReference type="NCBI Taxonomy" id="6334"/>
    <lineage>
        <taxon>Eukaryota</taxon>
        <taxon>Metazoa</taxon>
        <taxon>Ecdysozoa</taxon>
        <taxon>Nematoda</taxon>
        <taxon>Enoplea</taxon>
        <taxon>Dorylaimia</taxon>
        <taxon>Trichinellida</taxon>
        <taxon>Trichinellidae</taxon>
        <taxon>Trichinella</taxon>
    </lineage>
</organism>
<dbReference type="InParanoid" id="A0A0V0YX54"/>
<keyword evidence="1" id="KW-1133">Transmembrane helix</keyword>
<feature type="transmembrane region" description="Helical" evidence="1">
    <location>
        <begin position="12"/>
        <end position="36"/>
    </location>
</feature>
<dbReference type="EMBL" id="JYDH01004082">
    <property type="protein sequence ID" value="KRY04768.1"/>
    <property type="molecule type" value="Genomic_DNA"/>
</dbReference>
<keyword evidence="3" id="KW-1185">Reference proteome</keyword>
<sequence length="58" mass="6440">LQWLGSLMSNALCTIIIAMFFIDFALIRITCGYLIALSLSNNDAMEICIISIIFNRPG</sequence>
<comment type="caution">
    <text evidence="2">The sequence shown here is derived from an EMBL/GenBank/DDBJ whole genome shotgun (WGS) entry which is preliminary data.</text>
</comment>
<protein>
    <submittedName>
        <fullName evidence="2">Uncharacterized protein</fullName>
    </submittedName>
</protein>
<keyword evidence="1" id="KW-0472">Membrane</keyword>
<name>A0A0V0YX54_TRISP</name>
<proteinExistence type="predicted"/>
<dbReference type="AlphaFoldDB" id="A0A0V0YX54"/>
<reference evidence="2 3" key="1">
    <citation type="submission" date="2015-01" db="EMBL/GenBank/DDBJ databases">
        <title>Evolution of Trichinella species and genotypes.</title>
        <authorList>
            <person name="Korhonen P.K."/>
            <person name="Edoardo P."/>
            <person name="Giuseppe L.R."/>
            <person name="Gasser R.B."/>
        </authorList>
    </citation>
    <scope>NUCLEOTIDE SEQUENCE [LARGE SCALE GENOMIC DNA]</scope>
    <source>
        <strain evidence="2">ISS3</strain>
    </source>
</reference>
<feature type="non-terminal residue" evidence="2">
    <location>
        <position position="1"/>
    </location>
</feature>
<dbReference type="Proteomes" id="UP000054776">
    <property type="component" value="Unassembled WGS sequence"/>
</dbReference>
<evidence type="ECO:0000313" key="3">
    <source>
        <dbReference type="Proteomes" id="UP000054776"/>
    </source>
</evidence>
<accession>A0A0V0YX54</accession>
<keyword evidence="1" id="KW-0812">Transmembrane</keyword>
<evidence type="ECO:0000256" key="1">
    <source>
        <dbReference type="SAM" id="Phobius"/>
    </source>
</evidence>
<evidence type="ECO:0000313" key="2">
    <source>
        <dbReference type="EMBL" id="KRY04768.1"/>
    </source>
</evidence>
<gene>
    <name evidence="2" type="ORF">T01_14301</name>
</gene>